<organism evidence="2">
    <name type="scientific">Tanacetum cinerariifolium</name>
    <name type="common">Dalmatian daisy</name>
    <name type="synonym">Chrysanthemum cinerariifolium</name>
    <dbReference type="NCBI Taxonomy" id="118510"/>
    <lineage>
        <taxon>Eukaryota</taxon>
        <taxon>Viridiplantae</taxon>
        <taxon>Streptophyta</taxon>
        <taxon>Embryophyta</taxon>
        <taxon>Tracheophyta</taxon>
        <taxon>Spermatophyta</taxon>
        <taxon>Magnoliopsida</taxon>
        <taxon>eudicotyledons</taxon>
        <taxon>Gunneridae</taxon>
        <taxon>Pentapetalae</taxon>
        <taxon>asterids</taxon>
        <taxon>campanulids</taxon>
        <taxon>Asterales</taxon>
        <taxon>Asteraceae</taxon>
        <taxon>Asteroideae</taxon>
        <taxon>Anthemideae</taxon>
        <taxon>Anthemidinae</taxon>
        <taxon>Tanacetum</taxon>
    </lineage>
</organism>
<feature type="compositionally biased region" description="Polar residues" evidence="1">
    <location>
        <begin position="85"/>
        <end position="109"/>
    </location>
</feature>
<gene>
    <name evidence="2" type="ORF">Tci_840099</name>
</gene>
<sequence>MNYVPLAAGIILDESASIQGDLYAGISSGKEATSQDYNVMPIWKDASYFDSPLKDVEDGTHNEDVDKDKSEDDSSPMEVNAAGQHVNTASLVDPSLNTAGGSNAGRTSAIQAPTGLDTCGFSFWKEGHWNKMVFKNKKDERGIMIRNKARLVAQGHVQEEGIDYE</sequence>
<comment type="caution">
    <text evidence="2">The sequence shown here is derived from an EMBL/GenBank/DDBJ whole genome shotgun (WGS) entry which is preliminary data.</text>
</comment>
<protein>
    <submittedName>
        <fullName evidence="2">Retrovirus-related Pol polyprotein from transposon TNT 1-94</fullName>
    </submittedName>
</protein>
<accession>A0A699QMC2</accession>
<evidence type="ECO:0000313" key="2">
    <source>
        <dbReference type="EMBL" id="GFC68129.1"/>
    </source>
</evidence>
<dbReference type="AlphaFoldDB" id="A0A699QMC2"/>
<dbReference type="EMBL" id="BKCJ011018660">
    <property type="protein sequence ID" value="GFC68129.1"/>
    <property type="molecule type" value="Genomic_DNA"/>
</dbReference>
<feature type="region of interest" description="Disordered" evidence="1">
    <location>
        <begin position="54"/>
        <end position="109"/>
    </location>
</feature>
<evidence type="ECO:0000256" key="1">
    <source>
        <dbReference type="SAM" id="MobiDB-lite"/>
    </source>
</evidence>
<feature type="non-terminal residue" evidence="2">
    <location>
        <position position="165"/>
    </location>
</feature>
<name>A0A699QMC2_TANCI</name>
<reference evidence="2" key="1">
    <citation type="journal article" date="2019" name="Sci. Rep.">
        <title>Draft genome of Tanacetum cinerariifolium, the natural source of mosquito coil.</title>
        <authorList>
            <person name="Yamashiro T."/>
            <person name="Shiraishi A."/>
            <person name="Satake H."/>
            <person name="Nakayama K."/>
        </authorList>
    </citation>
    <scope>NUCLEOTIDE SEQUENCE</scope>
</reference>
<feature type="compositionally biased region" description="Basic and acidic residues" evidence="1">
    <location>
        <begin position="54"/>
        <end position="72"/>
    </location>
</feature>
<proteinExistence type="predicted"/>